<evidence type="ECO:0000313" key="7">
    <source>
        <dbReference type="EMBL" id="KAJ7698233.1"/>
    </source>
</evidence>
<reference evidence="7" key="1">
    <citation type="submission" date="2023-03" db="EMBL/GenBank/DDBJ databases">
        <title>Massive genome expansion in bonnet fungi (Mycena s.s.) driven by repeated elements and novel gene families across ecological guilds.</title>
        <authorList>
            <consortium name="Lawrence Berkeley National Laboratory"/>
            <person name="Harder C.B."/>
            <person name="Miyauchi S."/>
            <person name="Viragh M."/>
            <person name="Kuo A."/>
            <person name="Thoen E."/>
            <person name="Andreopoulos B."/>
            <person name="Lu D."/>
            <person name="Skrede I."/>
            <person name="Drula E."/>
            <person name="Henrissat B."/>
            <person name="Morin E."/>
            <person name="Kohler A."/>
            <person name="Barry K."/>
            <person name="LaButti K."/>
            <person name="Morin E."/>
            <person name="Salamov A."/>
            <person name="Lipzen A."/>
            <person name="Mereny Z."/>
            <person name="Hegedus B."/>
            <person name="Baldrian P."/>
            <person name="Stursova M."/>
            <person name="Weitz H."/>
            <person name="Taylor A."/>
            <person name="Grigoriev I.V."/>
            <person name="Nagy L.G."/>
            <person name="Martin F."/>
            <person name="Kauserud H."/>
        </authorList>
    </citation>
    <scope>NUCLEOTIDE SEQUENCE</scope>
    <source>
        <strain evidence="7">CBHHK182m</strain>
    </source>
</reference>
<dbReference type="EMBL" id="JARKIB010000593">
    <property type="protein sequence ID" value="KAJ7698233.1"/>
    <property type="molecule type" value="Genomic_DNA"/>
</dbReference>
<dbReference type="InterPro" id="IPR008422">
    <property type="entry name" value="KN_HD"/>
</dbReference>
<dbReference type="GO" id="GO:0003677">
    <property type="term" value="F:DNA binding"/>
    <property type="evidence" value="ECO:0007669"/>
    <property type="project" value="UniProtKB-KW"/>
</dbReference>
<evidence type="ECO:0000256" key="2">
    <source>
        <dbReference type="ARBA" id="ARBA00023125"/>
    </source>
</evidence>
<feature type="non-terminal residue" evidence="7">
    <location>
        <position position="68"/>
    </location>
</feature>
<feature type="region of interest" description="Disordered" evidence="5">
    <location>
        <begin position="49"/>
        <end position="68"/>
    </location>
</feature>
<dbReference type="GO" id="GO:0006355">
    <property type="term" value="P:regulation of DNA-templated transcription"/>
    <property type="evidence" value="ECO:0007669"/>
    <property type="project" value="InterPro"/>
</dbReference>
<dbReference type="Pfam" id="PF05920">
    <property type="entry name" value="Homeobox_KN"/>
    <property type="match status" value="1"/>
</dbReference>
<evidence type="ECO:0000256" key="5">
    <source>
        <dbReference type="SAM" id="MobiDB-lite"/>
    </source>
</evidence>
<organism evidence="7 8">
    <name type="scientific">Mycena metata</name>
    <dbReference type="NCBI Taxonomy" id="1033252"/>
    <lineage>
        <taxon>Eukaryota</taxon>
        <taxon>Fungi</taxon>
        <taxon>Dikarya</taxon>
        <taxon>Basidiomycota</taxon>
        <taxon>Agaricomycotina</taxon>
        <taxon>Agaricomycetes</taxon>
        <taxon>Agaricomycetidae</taxon>
        <taxon>Agaricales</taxon>
        <taxon>Marasmiineae</taxon>
        <taxon>Mycenaceae</taxon>
        <taxon>Mycena</taxon>
    </lineage>
</organism>
<keyword evidence="4" id="KW-0539">Nucleus</keyword>
<proteinExistence type="inferred from homology"/>
<dbReference type="Proteomes" id="UP001215598">
    <property type="component" value="Unassembled WGS sequence"/>
</dbReference>
<evidence type="ECO:0000256" key="1">
    <source>
        <dbReference type="ARBA" id="ARBA00005800"/>
    </source>
</evidence>
<keyword evidence="3" id="KW-0371">Homeobox</keyword>
<feature type="domain" description="KN homeodomain" evidence="6">
    <location>
        <begin position="13"/>
        <end position="50"/>
    </location>
</feature>
<dbReference type="AlphaFoldDB" id="A0AAD7GP25"/>
<evidence type="ECO:0000259" key="6">
    <source>
        <dbReference type="Pfam" id="PF05920"/>
    </source>
</evidence>
<evidence type="ECO:0000256" key="4">
    <source>
        <dbReference type="ARBA" id="ARBA00023242"/>
    </source>
</evidence>
<protein>
    <recommendedName>
        <fullName evidence="6">KN homeodomain domain-containing protein</fullName>
    </recommendedName>
</protein>
<comment type="caution">
    <text evidence="7">The sequence shown here is derived from an EMBL/GenBank/DDBJ whole genome shotgun (WGS) entry which is preliminary data.</text>
</comment>
<keyword evidence="2" id="KW-0238">DNA-binding</keyword>
<evidence type="ECO:0000313" key="8">
    <source>
        <dbReference type="Proteomes" id="UP001215598"/>
    </source>
</evidence>
<keyword evidence="8" id="KW-1185">Reference proteome</keyword>
<dbReference type="Gene3D" id="1.10.10.60">
    <property type="entry name" value="Homeodomain-like"/>
    <property type="match status" value="1"/>
</dbReference>
<accession>A0AAD7GP25</accession>
<gene>
    <name evidence="7" type="ORF">B0H16DRAFT_1210062</name>
</gene>
<name>A0AAD7GP25_9AGAR</name>
<feature type="non-terminal residue" evidence="7">
    <location>
        <position position="1"/>
    </location>
</feature>
<evidence type="ECO:0000256" key="3">
    <source>
        <dbReference type="ARBA" id="ARBA00023155"/>
    </source>
</evidence>
<dbReference type="InterPro" id="IPR009057">
    <property type="entry name" value="Homeodomain-like_sf"/>
</dbReference>
<dbReference type="SUPFAM" id="SSF46689">
    <property type="entry name" value="Homeodomain-like"/>
    <property type="match status" value="1"/>
</dbReference>
<comment type="similarity">
    <text evidence="1">Belongs to the TALE/M-ATYP homeobox family.</text>
</comment>
<sequence>KLSKQTTDFLNAWLQSHSDHFYASEEETKRLSSATGLSVSQVSAYLHTNRTQHPLPALDNRAELPKET</sequence>